<dbReference type="CDD" id="cd00130">
    <property type="entry name" value="PAS"/>
    <property type="match status" value="1"/>
</dbReference>
<feature type="transmembrane region" description="Helical" evidence="9">
    <location>
        <begin position="16"/>
        <end position="35"/>
    </location>
</feature>
<dbReference type="InterPro" id="IPR001610">
    <property type="entry name" value="PAC"/>
</dbReference>
<dbReference type="Pfam" id="PF02518">
    <property type="entry name" value="HATPase_c"/>
    <property type="match status" value="1"/>
</dbReference>
<evidence type="ECO:0000259" key="11">
    <source>
        <dbReference type="PROSITE" id="PS50112"/>
    </source>
</evidence>
<evidence type="ECO:0000256" key="6">
    <source>
        <dbReference type="ARBA" id="ARBA00022777"/>
    </source>
</evidence>
<dbReference type="GO" id="GO:0000155">
    <property type="term" value="F:phosphorelay sensor kinase activity"/>
    <property type="evidence" value="ECO:0007669"/>
    <property type="project" value="InterPro"/>
</dbReference>
<keyword evidence="9" id="KW-1133">Transmembrane helix</keyword>
<dbReference type="AlphaFoldDB" id="A0AB39CGY3"/>
<dbReference type="PANTHER" id="PTHR43065:SF10">
    <property type="entry name" value="PEROXIDE STRESS-ACTIVATED HISTIDINE KINASE MAK3"/>
    <property type="match status" value="1"/>
</dbReference>
<evidence type="ECO:0000256" key="5">
    <source>
        <dbReference type="ARBA" id="ARBA00022741"/>
    </source>
</evidence>
<name>A0AB39CGY3_9BURK</name>
<dbReference type="PANTHER" id="PTHR43065">
    <property type="entry name" value="SENSOR HISTIDINE KINASE"/>
    <property type="match status" value="1"/>
</dbReference>
<dbReference type="PRINTS" id="PR00344">
    <property type="entry name" value="BCTRLSENSOR"/>
</dbReference>
<dbReference type="InterPro" id="IPR013767">
    <property type="entry name" value="PAS_fold"/>
</dbReference>
<evidence type="ECO:0000256" key="3">
    <source>
        <dbReference type="ARBA" id="ARBA00022553"/>
    </source>
</evidence>
<proteinExistence type="predicted"/>
<evidence type="ECO:0000256" key="7">
    <source>
        <dbReference type="ARBA" id="ARBA00022840"/>
    </source>
</evidence>
<dbReference type="SMART" id="SM00388">
    <property type="entry name" value="HisKA"/>
    <property type="match status" value="1"/>
</dbReference>
<dbReference type="InterPro" id="IPR036890">
    <property type="entry name" value="HATPase_C_sf"/>
</dbReference>
<dbReference type="InterPro" id="IPR005467">
    <property type="entry name" value="His_kinase_dom"/>
</dbReference>
<dbReference type="EC" id="2.7.13.3" evidence="2"/>
<dbReference type="RefSeq" id="WP_368643149.1">
    <property type="nucleotide sequence ID" value="NZ_CP158252.1"/>
</dbReference>
<dbReference type="GO" id="GO:0005524">
    <property type="term" value="F:ATP binding"/>
    <property type="evidence" value="ECO:0007669"/>
    <property type="project" value="UniProtKB-KW"/>
</dbReference>
<dbReference type="InterPro" id="IPR003594">
    <property type="entry name" value="HATPase_dom"/>
</dbReference>
<dbReference type="SUPFAM" id="SSF55785">
    <property type="entry name" value="PYP-like sensor domain (PAS domain)"/>
    <property type="match status" value="1"/>
</dbReference>
<dbReference type="InterPro" id="IPR000014">
    <property type="entry name" value="PAS"/>
</dbReference>
<keyword evidence="4" id="KW-0808">Transferase</keyword>
<keyword evidence="6" id="KW-0418">Kinase</keyword>
<keyword evidence="9" id="KW-0472">Membrane</keyword>
<dbReference type="InterPro" id="IPR035965">
    <property type="entry name" value="PAS-like_dom_sf"/>
</dbReference>
<feature type="domain" description="PAC" evidence="12">
    <location>
        <begin position="368"/>
        <end position="420"/>
    </location>
</feature>
<dbReference type="PROSITE" id="PS50112">
    <property type="entry name" value="PAS"/>
    <property type="match status" value="1"/>
</dbReference>
<dbReference type="GO" id="GO:0006355">
    <property type="term" value="P:regulation of DNA-templated transcription"/>
    <property type="evidence" value="ECO:0007669"/>
    <property type="project" value="InterPro"/>
</dbReference>
<evidence type="ECO:0000256" key="1">
    <source>
        <dbReference type="ARBA" id="ARBA00000085"/>
    </source>
</evidence>
<sequence>MPPLTAHTPLVHRRTWQWLVPVLCALLFLTTVIWLPHQAQQMESTERQEQLIADTLWVEQTIRFQLGRNEDDFHSLANEIAAGHLAGEKLQKRMRFLLRTHPELTRIIWIGADGRGAGSDRNTSFSLTELPEPLRVKLDRIRATLAPEYSQPDPPVDEQHPAVMDYFFPIHQGGRYAGSVIATYSLTGILEQMVPWWFAQKNEIHLTDRYERTLGRRTAGGAGRGVYTYAHDLHLPYADITLRTNSVRGAPKLLPNLLIVVIVVLTLGLFWSLAALWRDINRRMAVERALREQIAFRTAMEDSLVTGLRVYDLSGRITYVNPAFCRMVGIPAQDLIGRSPPMPYWAPEVMDEYQERFALRIAGKINTQGFETIFLRRDQERFPVLVYESALVDENGRQTGWMGSILDISDRKRFEDLNRRQQEKLQASARLVTMGELASTLAHELNQPLAAITSYTTGALNLLNDPDAQPGEARMTLIREALEKANTQAQRAGHVIRSVHTFTKRREPHREPVEPSALIADVVQLAELQASQHFITIKTDIAPDTPPVLADQMMLGQVLLNLTRNAIESMRDMEPSRRTLHIGAGIDPLVPGNVFISVTDRGCGIPQQAREKLFSPFFSTKADGMGMGLKICRTVVESHGGTLSYADNPGGGTIFRFSLPAAASADRVKA</sequence>
<accession>A0AB39CGY3</accession>
<dbReference type="InterPro" id="IPR004358">
    <property type="entry name" value="Sig_transdc_His_kin-like_C"/>
</dbReference>
<evidence type="ECO:0000313" key="13">
    <source>
        <dbReference type="EMBL" id="XDJ41351.1"/>
    </source>
</evidence>
<dbReference type="SMART" id="SM00086">
    <property type="entry name" value="PAC"/>
    <property type="match status" value="1"/>
</dbReference>
<feature type="transmembrane region" description="Helical" evidence="9">
    <location>
        <begin position="253"/>
        <end position="277"/>
    </location>
</feature>
<dbReference type="InterPro" id="IPR036097">
    <property type="entry name" value="HisK_dim/P_sf"/>
</dbReference>
<dbReference type="CDD" id="cd00082">
    <property type="entry name" value="HisKA"/>
    <property type="match status" value="1"/>
</dbReference>
<dbReference type="SMART" id="SM00387">
    <property type="entry name" value="HATPase_c"/>
    <property type="match status" value="1"/>
</dbReference>
<dbReference type="InterPro" id="IPR003661">
    <property type="entry name" value="HisK_dim/P_dom"/>
</dbReference>
<evidence type="ECO:0000256" key="8">
    <source>
        <dbReference type="ARBA" id="ARBA00023012"/>
    </source>
</evidence>
<evidence type="ECO:0000259" key="12">
    <source>
        <dbReference type="PROSITE" id="PS50113"/>
    </source>
</evidence>
<dbReference type="Gene3D" id="3.30.565.10">
    <property type="entry name" value="Histidine kinase-like ATPase, C-terminal domain"/>
    <property type="match status" value="1"/>
</dbReference>
<dbReference type="EMBL" id="CP158252">
    <property type="protein sequence ID" value="XDJ41351.1"/>
    <property type="molecule type" value="Genomic_DNA"/>
</dbReference>
<comment type="catalytic activity">
    <reaction evidence="1">
        <text>ATP + protein L-histidine = ADP + protein N-phospho-L-histidine.</text>
        <dbReference type="EC" id="2.7.13.3"/>
    </reaction>
</comment>
<evidence type="ECO:0000259" key="10">
    <source>
        <dbReference type="PROSITE" id="PS50109"/>
    </source>
</evidence>
<keyword evidence="7 13" id="KW-0067">ATP-binding</keyword>
<dbReference type="Pfam" id="PF00512">
    <property type="entry name" value="HisKA"/>
    <property type="match status" value="1"/>
</dbReference>
<dbReference type="Pfam" id="PF00989">
    <property type="entry name" value="PAS"/>
    <property type="match status" value="1"/>
</dbReference>
<evidence type="ECO:0000256" key="2">
    <source>
        <dbReference type="ARBA" id="ARBA00012438"/>
    </source>
</evidence>
<organism evidence="13">
    <name type="scientific">Castellaniella ginsengisoli</name>
    <dbReference type="NCBI Taxonomy" id="546114"/>
    <lineage>
        <taxon>Bacteria</taxon>
        <taxon>Pseudomonadati</taxon>
        <taxon>Pseudomonadota</taxon>
        <taxon>Betaproteobacteria</taxon>
        <taxon>Burkholderiales</taxon>
        <taxon>Alcaligenaceae</taxon>
        <taxon>Castellaniella</taxon>
    </lineage>
</organism>
<keyword evidence="9" id="KW-0812">Transmembrane</keyword>
<dbReference type="Gene3D" id="1.10.287.130">
    <property type="match status" value="1"/>
</dbReference>
<dbReference type="PROSITE" id="PS50109">
    <property type="entry name" value="HIS_KIN"/>
    <property type="match status" value="1"/>
</dbReference>
<dbReference type="InterPro" id="IPR000700">
    <property type="entry name" value="PAS-assoc_C"/>
</dbReference>
<dbReference type="SUPFAM" id="SSF55874">
    <property type="entry name" value="ATPase domain of HSP90 chaperone/DNA topoisomerase II/histidine kinase"/>
    <property type="match status" value="1"/>
</dbReference>
<feature type="domain" description="Histidine kinase" evidence="10">
    <location>
        <begin position="440"/>
        <end position="663"/>
    </location>
</feature>
<dbReference type="Gene3D" id="3.30.450.20">
    <property type="entry name" value="PAS domain"/>
    <property type="match status" value="1"/>
</dbReference>
<dbReference type="NCBIfam" id="TIGR00229">
    <property type="entry name" value="sensory_box"/>
    <property type="match status" value="1"/>
</dbReference>
<dbReference type="SMART" id="SM00091">
    <property type="entry name" value="PAS"/>
    <property type="match status" value="1"/>
</dbReference>
<reference evidence="13" key="1">
    <citation type="submission" date="2024-05" db="EMBL/GenBank/DDBJ databases">
        <authorList>
            <person name="Luo Y.-C."/>
            <person name="Nicholds J."/>
            <person name="Mortimer T."/>
            <person name="Maboni G."/>
        </authorList>
    </citation>
    <scope>NUCLEOTIDE SEQUENCE</scope>
    <source>
        <strain evidence="13">153920</strain>
    </source>
</reference>
<gene>
    <name evidence="13" type="ORF">ABRY99_10385</name>
</gene>
<dbReference type="PROSITE" id="PS50113">
    <property type="entry name" value="PAC"/>
    <property type="match status" value="1"/>
</dbReference>
<dbReference type="SUPFAM" id="SSF47384">
    <property type="entry name" value="Homodimeric domain of signal transducing histidine kinase"/>
    <property type="match status" value="1"/>
</dbReference>
<keyword evidence="8" id="KW-0902">Two-component regulatory system</keyword>
<evidence type="ECO:0000256" key="4">
    <source>
        <dbReference type="ARBA" id="ARBA00022679"/>
    </source>
</evidence>
<keyword evidence="3" id="KW-0597">Phosphoprotein</keyword>
<keyword evidence="5" id="KW-0547">Nucleotide-binding</keyword>
<evidence type="ECO:0000256" key="9">
    <source>
        <dbReference type="SAM" id="Phobius"/>
    </source>
</evidence>
<protein>
    <recommendedName>
        <fullName evidence="2">histidine kinase</fullName>
        <ecNumber evidence="2">2.7.13.3</ecNumber>
    </recommendedName>
</protein>
<feature type="domain" description="PAS" evidence="11">
    <location>
        <begin position="292"/>
        <end position="364"/>
    </location>
</feature>